<feature type="binding site" evidence="8">
    <location>
        <position position="91"/>
    </location>
    <ligand>
        <name>[4Fe-4S] cluster</name>
        <dbReference type="ChEBI" id="CHEBI:49883"/>
        <label>1</label>
    </ligand>
</feature>
<feature type="binding site" evidence="8">
    <location>
        <position position="139"/>
    </location>
    <ligand>
        <name>[4Fe-4S] cluster</name>
        <dbReference type="ChEBI" id="CHEBI:49883"/>
        <label>2</label>
    </ligand>
</feature>
<proteinExistence type="inferred from homology"/>
<keyword evidence="5 8" id="KW-1278">Translocase</keyword>
<feature type="binding site" evidence="8">
    <location>
        <position position="146"/>
    </location>
    <ligand>
        <name>[4Fe-4S] cluster</name>
        <dbReference type="ChEBI" id="CHEBI:49883"/>
        <label>1</label>
    </ligand>
</feature>
<accession>A0A0R2RJT3</accession>
<keyword evidence="8" id="KW-0472">Membrane</keyword>
<reference evidence="10 11" key="1">
    <citation type="submission" date="2015-10" db="EMBL/GenBank/DDBJ databases">
        <title>Metagenome-Assembled Genomes uncover a global brackish microbiome.</title>
        <authorList>
            <person name="Hugerth L.W."/>
            <person name="Larsson J."/>
            <person name="Alneberg J."/>
            <person name="Lindh M.V."/>
            <person name="Legrand C."/>
            <person name="Pinhassi J."/>
            <person name="Andersson A.F."/>
        </authorList>
    </citation>
    <scope>NUCLEOTIDE SEQUENCE [LARGE SCALE GENOMIC DNA]</scope>
    <source>
        <strain evidence="10">BACL18 MAG-120507-bin52</strain>
    </source>
</reference>
<comment type="function">
    <text evidence="8">NDH-1 shuttles electrons from NADH, via FMN and iron-sulfur (Fe-S) centers, to quinones in the respiratory chain. The immediate electron acceptor for the enzyme in this species is believed to be ubiquinone. Couples the redox reaction to proton translocation (for every two electrons transferred, four hydrogen ions are translocated across the cytoplasmic membrane), and thus conserves the redox energy in a proton gradient.</text>
</comment>
<keyword evidence="3 8" id="KW-0479">Metal-binding</keyword>
<feature type="binding site" evidence="8">
    <location>
        <position position="101"/>
    </location>
    <ligand>
        <name>[4Fe-4S] cluster</name>
        <dbReference type="ChEBI" id="CHEBI:49883"/>
        <label>2</label>
    </ligand>
</feature>
<feature type="binding site" evidence="8">
    <location>
        <position position="136"/>
    </location>
    <ligand>
        <name>[4Fe-4S] cluster</name>
        <dbReference type="ChEBI" id="CHEBI:49883"/>
        <label>2</label>
    </ligand>
</feature>
<comment type="similarity">
    <text evidence="1 8">Belongs to the complex I 23 kDa subunit family.</text>
</comment>
<evidence type="ECO:0000256" key="5">
    <source>
        <dbReference type="ARBA" id="ARBA00022967"/>
    </source>
</evidence>
<keyword evidence="8" id="KW-0830">Ubiquinone</keyword>
<feature type="binding site" evidence="8">
    <location>
        <position position="142"/>
    </location>
    <ligand>
        <name>[4Fe-4S] cluster</name>
        <dbReference type="ChEBI" id="CHEBI:49883"/>
        <label>2</label>
    </ligand>
</feature>
<dbReference type="InterPro" id="IPR017900">
    <property type="entry name" value="4Fe4S_Fe_S_CS"/>
</dbReference>
<evidence type="ECO:0000256" key="3">
    <source>
        <dbReference type="ARBA" id="ARBA00022723"/>
    </source>
</evidence>
<keyword evidence="8" id="KW-0520">NAD</keyword>
<dbReference type="GO" id="GO:0005886">
    <property type="term" value="C:plasma membrane"/>
    <property type="evidence" value="ECO:0007669"/>
    <property type="project" value="UniProtKB-SubCell"/>
</dbReference>
<comment type="catalytic activity">
    <reaction evidence="8">
        <text>a quinone + NADH + 5 H(+)(in) = a quinol + NAD(+) + 4 H(+)(out)</text>
        <dbReference type="Rhea" id="RHEA:57888"/>
        <dbReference type="ChEBI" id="CHEBI:15378"/>
        <dbReference type="ChEBI" id="CHEBI:24646"/>
        <dbReference type="ChEBI" id="CHEBI:57540"/>
        <dbReference type="ChEBI" id="CHEBI:57945"/>
        <dbReference type="ChEBI" id="CHEBI:132124"/>
    </reaction>
</comment>
<dbReference type="PANTHER" id="PTHR10849:SF20">
    <property type="entry name" value="NADH DEHYDROGENASE [UBIQUINONE] IRON-SULFUR PROTEIN 8, MITOCHONDRIAL"/>
    <property type="match status" value="1"/>
</dbReference>
<comment type="subcellular location">
    <subcellularLocation>
        <location evidence="8">Cell membrane</location>
        <topology evidence="8">Peripheral membrane protein</topology>
    </subcellularLocation>
</comment>
<keyword evidence="7 8" id="KW-0411">Iron-sulfur</keyword>
<dbReference type="SUPFAM" id="SSF54862">
    <property type="entry name" value="4Fe-4S ferredoxins"/>
    <property type="match status" value="1"/>
</dbReference>
<dbReference type="PROSITE" id="PS00198">
    <property type="entry name" value="4FE4S_FER_1"/>
    <property type="match status" value="1"/>
</dbReference>
<keyword evidence="6 8" id="KW-0408">Iron</keyword>
<organism evidence="10 11">
    <name type="scientific">Verrucomicrobia subdivision 6 bacterium BACL9 MAG-120507-bin52</name>
    <dbReference type="NCBI Taxonomy" id="1655590"/>
    <lineage>
        <taxon>Bacteria</taxon>
        <taxon>Pseudomonadati</taxon>
        <taxon>Verrucomicrobiota</taxon>
        <taxon>Verrucomicrobiia</taxon>
        <taxon>Verrucomicrobiales</taxon>
        <taxon>Verrucomicrobia subdivision 6</taxon>
    </lineage>
</organism>
<dbReference type="InterPro" id="IPR017896">
    <property type="entry name" value="4Fe4S_Fe-S-bd"/>
</dbReference>
<dbReference type="GO" id="GO:0051539">
    <property type="term" value="F:4 iron, 4 sulfur cluster binding"/>
    <property type="evidence" value="ECO:0007669"/>
    <property type="project" value="UniProtKB-KW"/>
</dbReference>
<dbReference type="InterPro" id="IPR010226">
    <property type="entry name" value="NADH_quinone_OxRdtase_chainI"/>
</dbReference>
<dbReference type="HAMAP" id="MF_01351">
    <property type="entry name" value="NDH1_NuoI"/>
    <property type="match status" value="1"/>
</dbReference>
<name>A0A0R2RJT3_9BACT</name>
<sequence length="192" mass="21946">MPYVVRRPELNLWEKLYLPSIVGGMWITLGHMAKMIFGRLFSQQSDGPRSLMDMSATGLLTMQYPEEKWPMPDGYRGAPVLVKDQEGREKCVSCQLCEFVCPPRAIRITPGAIAGSDPYANVEKRPREFDIDMLRCIYCGMCEEVCPEEAIYLTKEQPIFVGTSRAGMVRNKEELYRLGGVMDRPIQKWRGK</sequence>
<dbReference type="GO" id="GO:0050136">
    <property type="term" value="F:NADH dehydrogenase (quinone) (non-electrogenic) activity"/>
    <property type="evidence" value="ECO:0007669"/>
    <property type="project" value="UniProtKB-UniRule"/>
</dbReference>
<comment type="cofactor">
    <cofactor evidence="8">
        <name>[4Fe-4S] cluster</name>
        <dbReference type="ChEBI" id="CHEBI:49883"/>
    </cofactor>
    <text evidence="8">Binds 2 [4Fe-4S] clusters per subunit.</text>
</comment>
<gene>
    <name evidence="8" type="primary">nuoI</name>
    <name evidence="10" type="ORF">ABR82_05260</name>
</gene>
<protein>
    <recommendedName>
        <fullName evidence="8">NADH-quinone oxidoreductase subunit I</fullName>
        <ecNumber evidence="8">7.1.1.-</ecNumber>
    </recommendedName>
    <alternativeName>
        <fullName evidence="8">NADH dehydrogenase I subunit I</fullName>
    </alternativeName>
    <alternativeName>
        <fullName evidence="8">NDH-1 subunit I</fullName>
    </alternativeName>
</protein>
<feature type="binding site" evidence="8">
    <location>
        <position position="97"/>
    </location>
    <ligand>
        <name>[4Fe-4S] cluster</name>
        <dbReference type="ChEBI" id="CHEBI:49883"/>
        <label>1</label>
    </ligand>
</feature>
<dbReference type="GO" id="GO:0005506">
    <property type="term" value="F:iron ion binding"/>
    <property type="evidence" value="ECO:0007669"/>
    <property type="project" value="UniProtKB-UniRule"/>
</dbReference>
<dbReference type="GO" id="GO:0048038">
    <property type="term" value="F:quinone binding"/>
    <property type="evidence" value="ECO:0007669"/>
    <property type="project" value="UniProtKB-KW"/>
</dbReference>
<evidence type="ECO:0000256" key="2">
    <source>
        <dbReference type="ARBA" id="ARBA00022485"/>
    </source>
</evidence>
<feature type="domain" description="4Fe-4S ferredoxin-type" evidence="9">
    <location>
        <begin position="79"/>
        <end position="111"/>
    </location>
</feature>
<dbReference type="PANTHER" id="PTHR10849">
    <property type="entry name" value="NADH DEHYDROGENASE UBIQUINONE IRON-SULFUR PROTEIN 8, MITOCHONDRIAL"/>
    <property type="match status" value="1"/>
</dbReference>
<evidence type="ECO:0000256" key="7">
    <source>
        <dbReference type="ARBA" id="ARBA00023014"/>
    </source>
</evidence>
<dbReference type="Gene3D" id="3.30.70.3270">
    <property type="match status" value="1"/>
</dbReference>
<dbReference type="PROSITE" id="PS51379">
    <property type="entry name" value="4FE4S_FER_2"/>
    <property type="match status" value="2"/>
</dbReference>
<comment type="caution">
    <text evidence="10">The sequence shown here is derived from an EMBL/GenBank/DDBJ whole genome shotgun (WGS) entry which is preliminary data.</text>
</comment>
<dbReference type="EC" id="7.1.1.-" evidence="8"/>
<evidence type="ECO:0000313" key="10">
    <source>
        <dbReference type="EMBL" id="KRO63001.1"/>
    </source>
</evidence>
<evidence type="ECO:0000256" key="8">
    <source>
        <dbReference type="HAMAP-Rule" id="MF_01351"/>
    </source>
</evidence>
<dbReference type="Proteomes" id="UP000051269">
    <property type="component" value="Unassembled WGS sequence"/>
</dbReference>
<dbReference type="Pfam" id="PF12838">
    <property type="entry name" value="Fer4_7"/>
    <property type="match status" value="1"/>
</dbReference>
<comment type="subunit">
    <text evidence="8">NDH-1 is composed of 14 different subunits. Subunits NuoA, H, J, K, L, M, N constitute the membrane sector of the complex.</text>
</comment>
<dbReference type="GO" id="GO:0009060">
    <property type="term" value="P:aerobic respiration"/>
    <property type="evidence" value="ECO:0007669"/>
    <property type="project" value="TreeGrafter"/>
</dbReference>
<evidence type="ECO:0000256" key="1">
    <source>
        <dbReference type="ARBA" id="ARBA00010277"/>
    </source>
</evidence>
<feature type="domain" description="4Fe-4S ferredoxin-type" evidence="9">
    <location>
        <begin position="127"/>
        <end position="156"/>
    </location>
</feature>
<evidence type="ECO:0000256" key="4">
    <source>
        <dbReference type="ARBA" id="ARBA00022737"/>
    </source>
</evidence>
<dbReference type="AlphaFoldDB" id="A0A0R2RJT3"/>
<feature type="binding site" evidence="8">
    <location>
        <position position="94"/>
    </location>
    <ligand>
        <name>[4Fe-4S] cluster</name>
        <dbReference type="ChEBI" id="CHEBI:49883"/>
        <label>1</label>
    </ligand>
</feature>
<keyword evidence="8" id="KW-0874">Quinone</keyword>
<keyword evidence="4" id="KW-0677">Repeat</keyword>
<keyword evidence="2 8" id="KW-0004">4Fe-4S</keyword>
<dbReference type="EMBL" id="LIBO01000015">
    <property type="protein sequence ID" value="KRO63001.1"/>
    <property type="molecule type" value="Genomic_DNA"/>
</dbReference>
<evidence type="ECO:0000256" key="6">
    <source>
        <dbReference type="ARBA" id="ARBA00023004"/>
    </source>
</evidence>
<evidence type="ECO:0000259" key="9">
    <source>
        <dbReference type="PROSITE" id="PS51379"/>
    </source>
</evidence>
<keyword evidence="8" id="KW-1003">Cell membrane</keyword>
<evidence type="ECO:0000313" key="11">
    <source>
        <dbReference type="Proteomes" id="UP000051269"/>
    </source>
</evidence>